<dbReference type="PANTHER" id="PTHR43329">
    <property type="entry name" value="EPOXIDE HYDROLASE"/>
    <property type="match status" value="1"/>
</dbReference>
<evidence type="ECO:0000256" key="1">
    <source>
        <dbReference type="ARBA" id="ARBA00022801"/>
    </source>
</evidence>
<comment type="caution">
    <text evidence="3">The sequence shown here is derived from an EMBL/GenBank/DDBJ whole genome shotgun (WGS) entry which is preliminary data.</text>
</comment>
<dbReference type="InterPro" id="IPR000073">
    <property type="entry name" value="AB_hydrolase_1"/>
</dbReference>
<proteinExistence type="predicted"/>
<dbReference type="RefSeq" id="WP_164257493.1">
    <property type="nucleotide sequence ID" value="NZ_JAAGMK010000364.1"/>
</dbReference>
<gene>
    <name evidence="3" type="ORF">G3I43_13580</name>
</gene>
<dbReference type="InterPro" id="IPR000639">
    <property type="entry name" value="Epox_hydrolase-like"/>
</dbReference>
<dbReference type="SUPFAM" id="SSF53474">
    <property type="entry name" value="alpha/beta-Hydrolases"/>
    <property type="match status" value="1"/>
</dbReference>
<accession>A0A6G3SQR6</accession>
<protein>
    <submittedName>
        <fullName evidence="3">Alpha/beta fold hydrolase</fullName>
    </submittedName>
</protein>
<sequence>MTARVNAEGRLTSFGRDGLVFDVVDRGPLDGEIVVLLHGFPQRASSWDLLAPLLHASGYRTLAPDQRGYSPRARPRGRFSYRMSQLTKDVVALIEAAGPRGHQVHVVGHDWGAAVAWTVAATRPDAVATLTALSVPHPAAFMRSIFTSRQFLLSWYMYVFQLPWIPELLIRRLDPVSAPRVTGRMAAGQTAAHLARDLEFLVSSGALTPALNWYRAMPFSTPGQLAEVTVPTLFINSDSDPALGRTSGQHAHKYVTGPYTFRTLTGIGHWIPEQAAPEVAELLRVHLASPPGGPPPGL</sequence>
<dbReference type="InterPro" id="IPR029058">
    <property type="entry name" value="AB_hydrolase_fold"/>
</dbReference>
<reference evidence="3" key="1">
    <citation type="submission" date="2020-01" db="EMBL/GenBank/DDBJ databases">
        <title>Insect and environment-associated Actinomycetes.</title>
        <authorList>
            <person name="Currrie C."/>
            <person name="Chevrette M."/>
            <person name="Carlson C."/>
            <person name="Stubbendieck R."/>
            <person name="Wendt-Pienkowski E."/>
        </authorList>
    </citation>
    <scope>NUCLEOTIDE SEQUENCE</scope>
    <source>
        <strain evidence="3">SID505</strain>
    </source>
</reference>
<evidence type="ECO:0000313" key="3">
    <source>
        <dbReference type="EMBL" id="NEB85203.1"/>
    </source>
</evidence>
<dbReference type="EMBL" id="JAAGMK010000364">
    <property type="protein sequence ID" value="NEB85203.1"/>
    <property type="molecule type" value="Genomic_DNA"/>
</dbReference>
<feature type="domain" description="AB hydrolase-1" evidence="2">
    <location>
        <begin position="33"/>
        <end position="158"/>
    </location>
</feature>
<dbReference type="Pfam" id="PF00561">
    <property type="entry name" value="Abhydrolase_1"/>
    <property type="match status" value="1"/>
</dbReference>
<organism evidence="3">
    <name type="scientific">Streptomyces anulatus</name>
    <name type="common">Streptomyces chrysomallus</name>
    <dbReference type="NCBI Taxonomy" id="1892"/>
    <lineage>
        <taxon>Bacteria</taxon>
        <taxon>Bacillati</taxon>
        <taxon>Actinomycetota</taxon>
        <taxon>Actinomycetes</taxon>
        <taxon>Kitasatosporales</taxon>
        <taxon>Streptomycetaceae</taxon>
        <taxon>Streptomyces</taxon>
    </lineage>
</organism>
<keyword evidence="1 3" id="KW-0378">Hydrolase</keyword>
<dbReference type="GO" id="GO:0016787">
    <property type="term" value="F:hydrolase activity"/>
    <property type="evidence" value="ECO:0007669"/>
    <property type="project" value="UniProtKB-KW"/>
</dbReference>
<dbReference type="AlphaFoldDB" id="A0A6G3SQR6"/>
<dbReference type="PRINTS" id="PR00412">
    <property type="entry name" value="EPOXHYDRLASE"/>
</dbReference>
<dbReference type="Gene3D" id="3.40.50.1820">
    <property type="entry name" value="alpha/beta hydrolase"/>
    <property type="match status" value="1"/>
</dbReference>
<name>A0A6G3SQR6_STRAQ</name>
<evidence type="ECO:0000259" key="2">
    <source>
        <dbReference type="Pfam" id="PF00561"/>
    </source>
</evidence>